<gene>
    <name evidence="1" type="ORF">WFZ85_04305</name>
</gene>
<evidence type="ECO:0000313" key="2">
    <source>
        <dbReference type="Proteomes" id="UP001460072"/>
    </source>
</evidence>
<comment type="caution">
    <text evidence="1">The sequence shown here is derived from an EMBL/GenBank/DDBJ whole genome shotgun (WGS) entry which is preliminary data.</text>
</comment>
<evidence type="ECO:0000313" key="1">
    <source>
        <dbReference type="EMBL" id="MEM0541824.1"/>
    </source>
</evidence>
<proteinExistence type="predicted"/>
<keyword evidence="2" id="KW-1185">Reference proteome</keyword>
<sequence length="500" mass="58950">METNNLLNPDGNFNDRYEGVIPFFKEEVKNGRIEISINNKMLILFWEKIGYRKVVDESGNYILVLIKNNSIVGEVKEHMLRTEVRKYTEYIQKDDIWDAFLKSEFIVKRNFESFQTIDVKRNNGNKEVGYLFYKNVILKVTKTNIDFIEYKDFLGFVWEKEIIQRDFIVDDFRESIFFKFLYKIANEDEDRFRSINSIIGYLIHSYKDPSLSKAIILMDSEIDVEFDEANGGTGKSLIAKAIEQVLPMLFIDGKTIKISDKFRLSGLNNHHRIIFFDDVRKDFDFEAIYPLITGDLCFEKKYKNAVVIPSSDSPKILISSNYVVKGGGGNAEKRRKVEYEVSSYFKNVLTPEEEFGHQLFRDWNKDEWVKFDNFIVKILQFYLKYGLIEPKSINIDFNRLKLETSIDFMDFMDSIISKPEFYLKQGSTEILIIDKNKLFDNFNNKKPNTGKRITPIIFKKWIDKYCNYYQIPTNHYKSNGNVFVELNISNLIRNESNVED</sequence>
<protein>
    <submittedName>
        <fullName evidence="1">Primase-helicase family protein</fullName>
    </submittedName>
</protein>
<reference evidence="1 2" key="1">
    <citation type="submission" date="2024-03" db="EMBL/GenBank/DDBJ databases">
        <title>Two novel species of the genus Flavobacterium exhibiting potentially degradation of complex polysaccharides.</title>
        <authorList>
            <person name="Lian X."/>
        </authorList>
    </citation>
    <scope>NUCLEOTIDE SEQUENCE [LARGE SCALE GENOMIC DNA]</scope>
    <source>
        <strain evidence="2">j3</strain>
    </source>
</reference>
<name>A0ABU9N263_9FLAO</name>
<organism evidence="1 2">
    <name type="scientific">Flavobacterium aureirubrum</name>
    <dbReference type="NCBI Taxonomy" id="3133147"/>
    <lineage>
        <taxon>Bacteria</taxon>
        <taxon>Pseudomonadati</taxon>
        <taxon>Bacteroidota</taxon>
        <taxon>Flavobacteriia</taxon>
        <taxon>Flavobacteriales</taxon>
        <taxon>Flavobacteriaceae</taxon>
        <taxon>Flavobacterium</taxon>
    </lineage>
</organism>
<dbReference type="Proteomes" id="UP001460072">
    <property type="component" value="Unassembled WGS sequence"/>
</dbReference>
<dbReference type="RefSeq" id="WP_342695050.1">
    <property type="nucleotide sequence ID" value="NZ_JBCGDO010000003.1"/>
</dbReference>
<accession>A0ABU9N263</accession>
<dbReference type="EMBL" id="JBCGDO010000003">
    <property type="protein sequence ID" value="MEM0541824.1"/>
    <property type="molecule type" value="Genomic_DNA"/>
</dbReference>